<gene>
    <name evidence="1" type="ORF">THAPSDRAFT_24862</name>
</gene>
<dbReference type="OMA" id="AFWIGTH"/>
<dbReference type="Proteomes" id="UP000001449">
    <property type="component" value="Chromosome 14"/>
</dbReference>
<name>B8CCH2_THAPS</name>
<keyword evidence="2" id="KW-1185">Reference proteome</keyword>
<evidence type="ECO:0000313" key="1">
    <source>
        <dbReference type="EMBL" id="EED88771.1"/>
    </source>
</evidence>
<dbReference type="EMBL" id="CM000649">
    <property type="protein sequence ID" value="EED88771.1"/>
    <property type="molecule type" value="Genomic_DNA"/>
</dbReference>
<organism evidence="1 2">
    <name type="scientific">Thalassiosira pseudonana</name>
    <name type="common">Marine diatom</name>
    <name type="synonym">Cyclotella nana</name>
    <dbReference type="NCBI Taxonomy" id="35128"/>
    <lineage>
        <taxon>Eukaryota</taxon>
        <taxon>Sar</taxon>
        <taxon>Stramenopiles</taxon>
        <taxon>Ochrophyta</taxon>
        <taxon>Bacillariophyta</taxon>
        <taxon>Coscinodiscophyceae</taxon>
        <taxon>Thalassiosirophycidae</taxon>
        <taxon>Thalassiosirales</taxon>
        <taxon>Thalassiosiraceae</taxon>
        <taxon>Thalassiosira</taxon>
    </lineage>
</organism>
<dbReference type="PaxDb" id="35128-Thaps24862"/>
<reference evidence="1 2" key="1">
    <citation type="journal article" date="2004" name="Science">
        <title>The genome of the diatom Thalassiosira pseudonana: ecology, evolution, and metabolism.</title>
        <authorList>
            <person name="Armbrust E.V."/>
            <person name="Berges J.A."/>
            <person name="Bowler C."/>
            <person name="Green B.R."/>
            <person name="Martinez D."/>
            <person name="Putnam N.H."/>
            <person name="Zhou S."/>
            <person name="Allen A.E."/>
            <person name="Apt K.E."/>
            <person name="Bechner M."/>
            <person name="Brzezinski M.A."/>
            <person name="Chaal B.K."/>
            <person name="Chiovitti A."/>
            <person name="Davis A.K."/>
            <person name="Demarest M.S."/>
            <person name="Detter J.C."/>
            <person name="Glavina T."/>
            <person name="Goodstein D."/>
            <person name="Hadi M.Z."/>
            <person name="Hellsten U."/>
            <person name="Hildebrand M."/>
            <person name="Jenkins B.D."/>
            <person name="Jurka J."/>
            <person name="Kapitonov V.V."/>
            <person name="Kroger N."/>
            <person name="Lau W.W."/>
            <person name="Lane T.W."/>
            <person name="Larimer F.W."/>
            <person name="Lippmeier J.C."/>
            <person name="Lucas S."/>
            <person name="Medina M."/>
            <person name="Montsant A."/>
            <person name="Obornik M."/>
            <person name="Parker M.S."/>
            <person name="Palenik B."/>
            <person name="Pazour G.J."/>
            <person name="Richardson P.M."/>
            <person name="Rynearson T.A."/>
            <person name="Saito M.A."/>
            <person name="Schwartz D.C."/>
            <person name="Thamatrakoln K."/>
            <person name="Valentin K."/>
            <person name="Vardi A."/>
            <person name="Wilkerson F.P."/>
            <person name="Rokhsar D.S."/>
        </authorList>
    </citation>
    <scope>NUCLEOTIDE SEQUENCE [LARGE SCALE GENOMIC DNA]</scope>
    <source>
        <strain evidence="1 2">CCMP1335</strain>
    </source>
</reference>
<dbReference type="eggNOG" id="ENOG502S5ZS">
    <property type="taxonomic scope" value="Eukaryota"/>
</dbReference>
<dbReference type="RefSeq" id="XP_002293762.1">
    <property type="nucleotide sequence ID" value="XM_002293726.1"/>
</dbReference>
<reference evidence="1 2" key="2">
    <citation type="journal article" date="2008" name="Nature">
        <title>The Phaeodactylum genome reveals the evolutionary history of diatom genomes.</title>
        <authorList>
            <person name="Bowler C."/>
            <person name="Allen A.E."/>
            <person name="Badger J.H."/>
            <person name="Grimwood J."/>
            <person name="Jabbari K."/>
            <person name="Kuo A."/>
            <person name="Maheswari U."/>
            <person name="Martens C."/>
            <person name="Maumus F."/>
            <person name="Otillar R.P."/>
            <person name="Rayko E."/>
            <person name="Salamov A."/>
            <person name="Vandepoele K."/>
            <person name="Beszteri B."/>
            <person name="Gruber A."/>
            <person name="Heijde M."/>
            <person name="Katinka M."/>
            <person name="Mock T."/>
            <person name="Valentin K."/>
            <person name="Verret F."/>
            <person name="Berges J.A."/>
            <person name="Brownlee C."/>
            <person name="Cadoret J.P."/>
            <person name="Chiovitti A."/>
            <person name="Choi C.J."/>
            <person name="Coesel S."/>
            <person name="De Martino A."/>
            <person name="Detter J.C."/>
            <person name="Durkin C."/>
            <person name="Falciatore A."/>
            <person name="Fournet J."/>
            <person name="Haruta M."/>
            <person name="Huysman M.J."/>
            <person name="Jenkins B.D."/>
            <person name="Jiroutova K."/>
            <person name="Jorgensen R.E."/>
            <person name="Joubert Y."/>
            <person name="Kaplan A."/>
            <person name="Kroger N."/>
            <person name="Kroth P.G."/>
            <person name="La Roche J."/>
            <person name="Lindquist E."/>
            <person name="Lommer M."/>
            <person name="Martin-Jezequel V."/>
            <person name="Lopez P.J."/>
            <person name="Lucas S."/>
            <person name="Mangogna M."/>
            <person name="McGinnis K."/>
            <person name="Medlin L.K."/>
            <person name="Montsant A."/>
            <person name="Oudot-Le Secq M.P."/>
            <person name="Napoli C."/>
            <person name="Obornik M."/>
            <person name="Parker M.S."/>
            <person name="Petit J.L."/>
            <person name="Porcel B.M."/>
            <person name="Poulsen N."/>
            <person name="Robison M."/>
            <person name="Rychlewski L."/>
            <person name="Rynearson T.A."/>
            <person name="Schmutz J."/>
            <person name="Shapiro H."/>
            <person name="Siaut M."/>
            <person name="Stanley M."/>
            <person name="Sussman M.R."/>
            <person name="Taylor A.R."/>
            <person name="Vardi A."/>
            <person name="von Dassow P."/>
            <person name="Vyverman W."/>
            <person name="Willis A."/>
            <person name="Wyrwicz L.S."/>
            <person name="Rokhsar D.S."/>
            <person name="Weissenbach J."/>
            <person name="Armbrust E.V."/>
            <person name="Green B.R."/>
            <person name="Van de Peer Y."/>
            <person name="Grigoriev I.V."/>
        </authorList>
    </citation>
    <scope>NUCLEOTIDE SEQUENCE [LARGE SCALE GENOMIC DNA]</scope>
    <source>
        <strain evidence="1 2">CCMP1335</strain>
    </source>
</reference>
<dbReference type="KEGG" id="tps:THAPSDRAFT_24862"/>
<dbReference type="GeneID" id="7451250"/>
<accession>B8CCH2</accession>
<dbReference type="HOGENOM" id="CLU_224816_0_0_1"/>
<evidence type="ECO:0000313" key="2">
    <source>
        <dbReference type="Proteomes" id="UP000001449"/>
    </source>
</evidence>
<sequence>MAKGLQFYQTPSSNDFSLESIGASSTSTILDQKTNPLYSIYMYAYWRSDNGNGHNDINVAREDMMFLSDPVDYYGHTIITDEFEKKSGYNPALTAETIRVTNMWMATVQSLYEGVELCHVGPDDIDELTYINPIDKAAAFWIGTHDDVTSSEGGSLYAWANKLNLSGGTGFVPNDEIVDGLILLQSTLKSCLDGWDATITDEQEYEMKKTVGTVIRAMTAPLVESLVSYASKVAGATEPDAEMDDYMILYALVTLPPISICDQDAFNTLYDTFITQAAQLDNDALQIALDILQNKYTCLGVKCSDIDSASLLNTGAVWPTCQEPSVNLSVVGYVGESDRMLETAIVDLDTRTIGTLVEMEASDAAIQVYWWGQFSLALSESYDDATLDDVAAAEDYSHHGSNMVANSFNAEYQKDNFPDELIMDAIKSEGVFATASALQRRIVTESAIVSIVLHMYAIDKMYKSVDVCNTGVTDPDNWWDRGVASLIGWSEGTEDGGSEDSGFLFYEIAQYLCSNDGSCNIGGDAEVNRLLITALKEGKQSLTGLDCGTAEAKLNEAELYLQVDEDPTDGENLAEAYDYHQLRIDLLIILKPKGMTTALVPLIRSVDAGAADIVKTNLGVFGTDEPLKDGLEVVYGALNSFVTTKNIDCTLLTTLVCNATDTNPTASTGDVLVDGGEVSTTPSSALLSYTPTSNVDHITKLTTQLELIASESSFTDGFAIYDSDDTTSLKSIGTEEYLSSNNINSLHSIYMYAFWKSENGGGTIDEKEFAGSPLGLYSHTIIMDEFDKDSGYNPILTAETIRVTNMWMATVGAMYEAISLCHDGPDGIDQATFVNPIDKAAAFWIGTHADPVSTDGGSLYAWASRIKRQFELNGSSGFSVNDKVVNGFVELQSVLESCLGGWEDTITDEQEYQMKKIAIEITGAMTVPLVQNLNYYAAVKADKTTSTDSDILLTLPQISVCDEDAFDDLYDALVATAESFDVAALTSSIDTLQRHYTCLGITCDQVGSSEFMDEDWPTCQEPAMDLNVAGYVGTNDRMLQYAIVDLDVLTMGALVEMDASDAAIQVYWWGQFSLALSESYDDATLGDVAAADDYSHHGSNMVANSFNAEYQKDNFPDELIMDAIKSEGVFARATPIQRRIVTETSLATIVLHMYAIDKMYKSVDVCNTGVTDPDNWWDRGVASLIGWSEGTEDGGSEDSGTLFYDISQYVCAWYETCVADGDAKVNKMLMSSLKEGKQSLTDLDCGTAEAKLNEAELYLQTILVDAVGFSVNQLDDDNKDKTNVAMGYAFATALVPLMRSVDTSAADTVKTNLLDLGDGGSLNGGKDVVMNALKTFVTAANIDCDLLNVDDICNPVPIASTGTDPDDTPSQIADTTLDGGVSSGSNKPSNPLLSGAYIPTSDVDHIIKLTEMIESIEASETIDAGLAFYTQEVEVALSLQTLSTGTDWDFVTNVNPLYVIYMYGLWVSDRGDNDRNGYSNKIFDGGDIINYGNTIIMDGFDKDSGYDPTLSAEMIRLMNMWMAMVTELYKAVESCRDGSVDMVEEGFNPVDHAAAFWFGNAQYPDVPEGGSLYAWAMRAEANFVEQSKGVNDELITSLSNLQDDYESCKSLSSTDQAVKADAMRQDVDQITRIMTVPLVQNFIMNLATRSGMGEGDEIDYLIIYALAVLPFLSVCDEDAFDSLFGELITDYKEYDSSKFADTLKMVQDRYDCLGISCSLVGRSSVSSDSWPKCQDSADPSLVLDVAGYSPTTKVSSEMSKIDLDVSTILSFVVMEANDAAIEIYQHGRNAYDVGGSYIRLQDISKPVNPSALDIYNQYNSEYGINYLMITETAIKGIDNFASTTPLQNSAAVSLSIAAIDLHMAILDNMYEAIRICNDGQNGVAGDYWDRAVAFAVGWTEGTAAGGSDTDGYLFYQLAQEVCGYFDSCDANGNSDINSRLIAEFRSGLDSLTGAQCDAAQQSLDNVETLLQTILVDTLAYHIKEAELVDERHYLLSHVAGTALIPLMRPVDEASSDVIERNVGVFPSDAYDDSAEAVYAALKSFVTARGIDCTLLSSSVCEGFISIKSEAPGNDLPGWGLGWEPNDSGHSLAGGEYTPFSGVTQISTLSSVVNAICTAGDSDAAKSIYVTDNTAGFTLESLSLSANDVMSNELLFNQYIFALFDEVDKSDGSFLFDDKPAVEYANTIISDALEENVSLGCEAVKVLSIWMFVVHKLNEAVDQCDAADPDNFGAIDIAAAMWVGDHVTAGGKGGSLFDLAEQLSMKFDQDQDSDPFMSPLNREIINRFKYAQQTFFVNQTRCETDDGAVSELRKVVKETTSFMAGVLAQGLVDAMLGDTVESERNAYIELYSFAFLPHIEACGHEKEYDQLYDDMVVFGYDENMTAPMIDAIHNHLNCLGLTCIDIGSHIYADEFYPECLDANRAIAGYTPVNTTKANMPARLDLDAVAIHQLMSLEKYDAAMKIYRDGHNYYDYDDESGFGFVSLHDLTQSSTIGYTDFPAYATYNAYLGQSPGDFANKVIMDALDKAGQFENATPKQREFAVSVAIKTFISYMSSLEAFYFALSKCDTDKEHALTAWDGGAAFLIGSVEGTEGGGEAGNSTQEGRFLYGLSNMLCDHFDTCYDDGGSEVNDKLVSYLTLGQGIIRDGLCTNLAVVLESVVAICGVTLIQSALYFADESVDEDSLAAGDVATMAVLPIVDQIDSASAVFMKTIMTFPSTADSQEKADTVYASIRTMFKYPTEIDCDLVSNIDELCVTDEPPLVIDPEEPTTISNGLYVATNYVADRSAIAFDVKDIEDDINTDDIEGAQLTYVHGENSKTYDDNGKIEGKRSISSFSTVSAAVMREDATYNLFLYGLADGNKEFLGKPVSTYADSFVSGLLYTDDRQSHLSASDGMVALHIWMEVVHKLHSSYRECKATLVTDGRRLEDEDAALFIDEAAAYWIGDGQDTGSSSRGHLLYALTEFIGEKFEDIPDGSQSYINSRVIDLLNQAKNHIAISKSCSTSPDSHLKLRIIIDELIPLMAVPLLRSLFYYLSIGDTVKIKLYALSVLPLFSACSSSTYSELKNDLIDNDMIEIPKEYIYSKIESLYTCLGLSCSMVGAMKNDDYTSCTDARNTKALAGYRYITDEQIVFERSQIDTDIRRVEVFLENGGSIFSDNDPSFRLGYEYYKYGQDSATKGSGYSPLSSLARSTGKDIVPTFSSFRRYFEDDVNYADTMIVDAFQKKDVYSQATPAYRKKVISFTMRYMVTYMASLEKLYNAVQSCEDSSQKDASDNLDAAAAYIVGSLEGQDDGGSYNGNLLFMMAKRMCIHFGTCSSSNNALSNERIVSLLYAGQGEIEAGACGSLSRTVKEIENALIVPLIQGTLFTAIENELFLKNLIPDASDFIPEGYVFALSILPIIHDVDQKAAEDIESVMVSGFPNRVNMAANHAKVYRAIQTALPKLKGVDCTLIGTLMDVSFCPGAAIASPAPRLSTATLAVVVSSAVSLFVAFA</sequence>
<proteinExistence type="predicted"/>
<protein>
    <submittedName>
        <fullName evidence="1">Uncharacterized protein</fullName>
    </submittedName>
</protein>
<dbReference type="InParanoid" id="B8CCH2"/>